<dbReference type="InterPro" id="IPR003593">
    <property type="entry name" value="AAA+_ATPase"/>
</dbReference>
<accession>A0ABM7WZU9</accession>
<evidence type="ECO:0000256" key="2">
    <source>
        <dbReference type="ARBA" id="ARBA00022840"/>
    </source>
</evidence>
<dbReference type="InterPro" id="IPR001610">
    <property type="entry name" value="PAC"/>
</dbReference>
<dbReference type="NCBIfam" id="TIGR00229">
    <property type="entry name" value="sensory_box"/>
    <property type="match status" value="1"/>
</dbReference>
<dbReference type="Pfam" id="PF25601">
    <property type="entry name" value="AAA_lid_14"/>
    <property type="match status" value="1"/>
</dbReference>
<dbReference type="InterPro" id="IPR025662">
    <property type="entry name" value="Sigma_54_int_dom_ATP-bd_1"/>
</dbReference>
<evidence type="ECO:0000259" key="10">
    <source>
        <dbReference type="PROSITE" id="PS50113"/>
    </source>
</evidence>
<protein>
    <submittedName>
        <fullName evidence="11">Fis family transcriptional regulator</fullName>
    </submittedName>
</protein>
<dbReference type="Gene3D" id="3.40.50.300">
    <property type="entry name" value="P-loop containing nucleotide triphosphate hydrolases"/>
    <property type="match status" value="1"/>
</dbReference>
<keyword evidence="5" id="KW-0010">Activator</keyword>
<dbReference type="SMART" id="SM00382">
    <property type="entry name" value="AAA"/>
    <property type="match status" value="1"/>
</dbReference>
<dbReference type="Proteomes" id="UP001162891">
    <property type="component" value="Chromosome"/>
</dbReference>
<organism evidence="11 12">
    <name type="scientific">Anaeromyxobacter oryzae</name>
    <dbReference type="NCBI Taxonomy" id="2918170"/>
    <lineage>
        <taxon>Bacteria</taxon>
        <taxon>Pseudomonadati</taxon>
        <taxon>Myxococcota</taxon>
        <taxon>Myxococcia</taxon>
        <taxon>Myxococcales</taxon>
        <taxon>Cystobacterineae</taxon>
        <taxon>Anaeromyxobacteraceae</taxon>
        <taxon>Anaeromyxobacter</taxon>
    </lineage>
</organism>
<evidence type="ECO:0000256" key="5">
    <source>
        <dbReference type="ARBA" id="ARBA00023159"/>
    </source>
</evidence>
<dbReference type="SUPFAM" id="SSF55781">
    <property type="entry name" value="GAF domain-like"/>
    <property type="match status" value="1"/>
</dbReference>
<reference evidence="12" key="1">
    <citation type="journal article" date="2022" name="Int. J. Syst. Evol. Microbiol.">
        <title>Anaeromyxobacter oryzae sp. nov., Anaeromyxobacter diazotrophicus sp. nov. and Anaeromyxobacter paludicola sp. nov., isolated from paddy soils.</title>
        <authorList>
            <person name="Itoh H."/>
            <person name="Xu Z."/>
            <person name="Mise K."/>
            <person name="Masuda Y."/>
            <person name="Ushijima N."/>
            <person name="Hayakawa C."/>
            <person name="Shiratori Y."/>
            <person name="Senoo K."/>
        </authorList>
    </citation>
    <scope>NUCLEOTIDE SEQUENCE [LARGE SCALE GENOMIC DNA]</scope>
    <source>
        <strain evidence="12">Red232</strain>
    </source>
</reference>
<dbReference type="PROSITE" id="PS50113">
    <property type="entry name" value="PAC"/>
    <property type="match status" value="1"/>
</dbReference>
<dbReference type="InterPro" id="IPR025943">
    <property type="entry name" value="Sigma_54_int_dom_ATP-bd_2"/>
</dbReference>
<dbReference type="InterPro" id="IPR009057">
    <property type="entry name" value="Homeodomain-like_sf"/>
</dbReference>
<evidence type="ECO:0000256" key="1">
    <source>
        <dbReference type="ARBA" id="ARBA00022741"/>
    </source>
</evidence>
<dbReference type="Pfam" id="PF02954">
    <property type="entry name" value="HTH_8"/>
    <property type="match status" value="1"/>
</dbReference>
<evidence type="ECO:0000259" key="9">
    <source>
        <dbReference type="PROSITE" id="PS50112"/>
    </source>
</evidence>
<dbReference type="InterPro" id="IPR000700">
    <property type="entry name" value="PAS-assoc_C"/>
</dbReference>
<proteinExistence type="predicted"/>
<dbReference type="Gene3D" id="1.10.8.60">
    <property type="match status" value="1"/>
</dbReference>
<dbReference type="PANTHER" id="PTHR32071:SF117">
    <property type="entry name" value="PTS-DEPENDENT DIHYDROXYACETONE KINASE OPERON REGULATORY PROTEIN-RELATED"/>
    <property type="match status" value="1"/>
</dbReference>
<keyword evidence="2" id="KW-0067">ATP-binding</keyword>
<dbReference type="InterPro" id="IPR035965">
    <property type="entry name" value="PAS-like_dom_sf"/>
</dbReference>
<dbReference type="InterPro" id="IPR029016">
    <property type="entry name" value="GAF-like_dom_sf"/>
</dbReference>
<dbReference type="EMBL" id="AP025591">
    <property type="protein sequence ID" value="BDG05060.1"/>
    <property type="molecule type" value="Genomic_DNA"/>
</dbReference>
<dbReference type="RefSeq" id="WP_248362569.1">
    <property type="nucleotide sequence ID" value="NZ_AP025591.1"/>
</dbReference>
<dbReference type="CDD" id="cd00009">
    <property type="entry name" value="AAA"/>
    <property type="match status" value="1"/>
</dbReference>
<dbReference type="SUPFAM" id="SSF55785">
    <property type="entry name" value="PYP-like sensor domain (PAS domain)"/>
    <property type="match status" value="1"/>
</dbReference>
<feature type="domain" description="PAC" evidence="10">
    <location>
        <begin position="260"/>
        <end position="312"/>
    </location>
</feature>
<dbReference type="SUPFAM" id="SSF46689">
    <property type="entry name" value="Homeodomain-like"/>
    <property type="match status" value="1"/>
</dbReference>
<dbReference type="InterPro" id="IPR013655">
    <property type="entry name" value="PAS_fold_3"/>
</dbReference>
<dbReference type="SMART" id="SM00086">
    <property type="entry name" value="PAC"/>
    <property type="match status" value="1"/>
</dbReference>
<feature type="domain" description="Sigma-54 factor interaction" evidence="8">
    <location>
        <begin position="330"/>
        <end position="559"/>
    </location>
</feature>
<dbReference type="InterPro" id="IPR000014">
    <property type="entry name" value="PAS"/>
</dbReference>
<evidence type="ECO:0000256" key="7">
    <source>
        <dbReference type="SAM" id="Coils"/>
    </source>
</evidence>
<evidence type="ECO:0000259" key="8">
    <source>
        <dbReference type="PROSITE" id="PS50045"/>
    </source>
</evidence>
<dbReference type="InterPro" id="IPR002078">
    <property type="entry name" value="Sigma_54_int"/>
</dbReference>
<dbReference type="Gene3D" id="1.10.10.60">
    <property type="entry name" value="Homeodomain-like"/>
    <property type="match status" value="1"/>
</dbReference>
<dbReference type="InterPro" id="IPR058031">
    <property type="entry name" value="AAA_lid_NorR"/>
</dbReference>
<dbReference type="InterPro" id="IPR027417">
    <property type="entry name" value="P-loop_NTPase"/>
</dbReference>
<dbReference type="PROSITE" id="PS00688">
    <property type="entry name" value="SIGMA54_INTERACT_3"/>
    <property type="match status" value="1"/>
</dbReference>
<name>A0ABM7WZU9_9BACT</name>
<dbReference type="InterPro" id="IPR025944">
    <property type="entry name" value="Sigma_54_int_dom_CS"/>
</dbReference>
<feature type="coiled-coil region" evidence="7">
    <location>
        <begin position="169"/>
        <end position="196"/>
    </location>
</feature>
<sequence>MEPTIESRRLQACINDLVSVVALPAMWTGQDPSQLVGTLLDAVVGMMRLDFACAWLKLEGSAPYVATVRLGESGSSSGAERQVANALDRWVAEEPSRWPPTVRNPVGAGEVSLVPLRLGIRDDIGVIVAASTRAGFPHDTERLLLSVAANQAAIGLHEARLLTDQKRIAKELDLRVAERTRELAAANEELRRITDAIPHAILVLAPDGSVVYVNAFVLAYAGLSVDVANAETARESIFHPDDLERVLHEREVGLARGEPFESELRARRKDGQYRWFLVRYRPLRGASGDILRWYATATDIEDRRRTEERVRNENLALRDEIDRSSMFEEIVGSSRGLRRVLAQVAKVAPTDSTVLIVGETGTGKELIARAIHKRSSRAGRAFIRVNCAAIPPSLVASELFGHEKGAFTGALHRRVGRFEAADGGTIFLDEVGDLPADTQVALLRVLQEREFERVGSSRTVSVDVRVLAATHRDLAAAVKAGSFREDLFYRLDVFPLEIPPLRERQDDILLLVRYMIERYAKKAGKRIKRVDEDTLEMFRAYAWPGNVRELQNVIERAVILSDGDTFVVEESWFRREASQGPAPSASLTGTLAASERELIEAALAACKGRVSGEGGAAARLGIPRQTLESKIRALHIDRYRFRTP</sequence>
<evidence type="ECO:0000313" key="12">
    <source>
        <dbReference type="Proteomes" id="UP001162891"/>
    </source>
</evidence>
<dbReference type="Gene3D" id="3.30.450.20">
    <property type="entry name" value="PAS domain"/>
    <property type="match status" value="1"/>
</dbReference>
<keyword evidence="6" id="KW-0804">Transcription</keyword>
<evidence type="ECO:0000256" key="4">
    <source>
        <dbReference type="ARBA" id="ARBA00023125"/>
    </source>
</evidence>
<gene>
    <name evidence="11" type="ORF">AMOR_40560</name>
</gene>
<keyword evidence="12" id="KW-1185">Reference proteome</keyword>
<feature type="domain" description="PAS" evidence="9">
    <location>
        <begin position="186"/>
        <end position="257"/>
    </location>
</feature>
<dbReference type="InterPro" id="IPR002197">
    <property type="entry name" value="HTH_Fis"/>
</dbReference>
<keyword evidence="1" id="KW-0547">Nucleotide-binding</keyword>
<evidence type="ECO:0000256" key="6">
    <source>
        <dbReference type="ARBA" id="ARBA00023163"/>
    </source>
</evidence>
<dbReference type="Pfam" id="PF08447">
    <property type="entry name" value="PAS_3"/>
    <property type="match status" value="1"/>
</dbReference>
<dbReference type="SUPFAM" id="SSF52540">
    <property type="entry name" value="P-loop containing nucleoside triphosphate hydrolases"/>
    <property type="match status" value="1"/>
</dbReference>
<dbReference type="PANTHER" id="PTHR32071">
    <property type="entry name" value="TRANSCRIPTIONAL REGULATORY PROTEIN"/>
    <property type="match status" value="1"/>
</dbReference>
<keyword evidence="3" id="KW-0805">Transcription regulation</keyword>
<keyword evidence="4" id="KW-0238">DNA-binding</keyword>
<dbReference type="Pfam" id="PF00158">
    <property type="entry name" value="Sigma54_activat"/>
    <property type="match status" value="1"/>
</dbReference>
<dbReference type="PROSITE" id="PS50112">
    <property type="entry name" value="PAS"/>
    <property type="match status" value="1"/>
</dbReference>
<dbReference type="PROSITE" id="PS00676">
    <property type="entry name" value="SIGMA54_INTERACT_2"/>
    <property type="match status" value="1"/>
</dbReference>
<dbReference type="PROSITE" id="PS50045">
    <property type="entry name" value="SIGMA54_INTERACT_4"/>
    <property type="match status" value="1"/>
</dbReference>
<dbReference type="Gene3D" id="3.30.450.40">
    <property type="match status" value="1"/>
</dbReference>
<dbReference type="CDD" id="cd00130">
    <property type="entry name" value="PAS"/>
    <property type="match status" value="1"/>
</dbReference>
<evidence type="ECO:0000313" key="11">
    <source>
        <dbReference type="EMBL" id="BDG05060.1"/>
    </source>
</evidence>
<dbReference type="PROSITE" id="PS00675">
    <property type="entry name" value="SIGMA54_INTERACT_1"/>
    <property type="match status" value="1"/>
</dbReference>
<evidence type="ECO:0000256" key="3">
    <source>
        <dbReference type="ARBA" id="ARBA00023015"/>
    </source>
</evidence>
<keyword evidence="7" id="KW-0175">Coiled coil</keyword>